<dbReference type="Pfam" id="PF13177">
    <property type="entry name" value="DNA_pol3_delta2"/>
    <property type="match status" value="1"/>
</dbReference>
<organism evidence="2 3">
    <name type="scientific">Anaplasma phagocytophilum</name>
    <name type="common">Ehrlichia phagocytophila</name>
    <dbReference type="NCBI Taxonomy" id="948"/>
    <lineage>
        <taxon>Bacteria</taxon>
        <taxon>Pseudomonadati</taxon>
        <taxon>Pseudomonadota</taxon>
        <taxon>Alphaproteobacteria</taxon>
        <taxon>Rickettsiales</taxon>
        <taxon>Anaplasmataceae</taxon>
        <taxon>Anaplasma</taxon>
        <taxon>phagocytophilum group</taxon>
    </lineage>
</organism>
<name>A0A098EE06_ANAPH</name>
<dbReference type="InterPro" id="IPR027417">
    <property type="entry name" value="P-loop_NTPase"/>
</dbReference>
<gene>
    <name evidence="2" type="primary">dnaX</name>
    <name evidence="2" type="ORF">ANAPHAGO_00850</name>
</gene>
<keyword evidence="2" id="KW-0808">Transferase</keyword>
<dbReference type="PANTHER" id="PTHR11669">
    <property type="entry name" value="REPLICATION FACTOR C / DNA POLYMERASE III GAMMA-TAU SUBUNIT"/>
    <property type="match status" value="1"/>
</dbReference>
<dbReference type="GO" id="GO:0003887">
    <property type="term" value="F:DNA-directed DNA polymerase activity"/>
    <property type="evidence" value="ECO:0007669"/>
    <property type="project" value="UniProtKB-EC"/>
</dbReference>
<dbReference type="EMBL" id="CCXQ01000027">
    <property type="protein sequence ID" value="CEG20534.1"/>
    <property type="molecule type" value="Genomic_DNA"/>
</dbReference>
<evidence type="ECO:0000313" key="2">
    <source>
        <dbReference type="EMBL" id="CEG20534.1"/>
    </source>
</evidence>
<dbReference type="SUPFAM" id="SSF52540">
    <property type="entry name" value="P-loop containing nucleoside triphosphate hydrolases"/>
    <property type="match status" value="1"/>
</dbReference>
<dbReference type="EC" id="2.7.7.7" evidence="2"/>
<feature type="domain" description="AAA+ ATPase" evidence="1">
    <location>
        <begin position="19"/>
        <end position="145"/>
    </location>
</feature>
<evidence type="ECO:0000313" key="3">
    <source>
        <dbReference type="Proteomes" id="UP000055047"/>
    </source>
</evidence>
<reference evidence="2 3" key="1">
    <citation type="submission" date="2014-09" db="EMBL/GenBank/DDBJ databases">
        <authorList>
            <person name="Loux Valentin"/>
            <person name="Dugat Thibaut"/>
        </authorList>
    </citation>
    <scope>NUCLEOTIDE SEQUENCE [LARGE SCALE GENOMIC DNA]</scope>
    <source>
        <strain evidence="2 3">BOV-10_179</strain>
    </source>
</reference>
<protein>
    <submittedName>
        <fullName evidence="2">DNA polymerase III subunit gamma</fullName>
        <ecNumber evidence="2">2.7.7.7</ecNumber>
    </submittedName>
</protein>
<dbReference type="GO" id="GO:0006261">
    <property type="term" value="P:DNA-templated DNA replication"/>
    <property type="evidence" value="ECO:0007669"/>
    <property type="project" value="TreeGrafter"/>
</dbReference>
<dbReference type="InterPro" id="IPR003593">
    <property type="entry name" value="AAA+_ATPase"/>
</dbReference>
<sequence length="292" mass="33071">MDTVVGHSAQKETLWQNREVNTWLLCGKRGIGKATLSHAYARFLTRSDSLDSHPDVAIIDDETSPIGIDKIRKIKHFLHMSPISAERKIVILDSIDGLNSNTINSMLKILEEPPQHSLILIISHNLYSVPIVIRSRCMILSFSQLSLEETRQVIGLKFPDMNLEDKAVALYPGIPGMVSEDIDKEITLYENIIDLIQKKNVSDTIGNVLETELPMHKIEYLSLKAIYDTILSTLRLHESNTNYATEANILAMLDKYSKAQEIFSTARKLHIHREATLFRIAEIISNLLKSKK</sequence>
<dbReference type="AlphaFoldDB" id="A0A098EE06"/>
<keyword evidence="2" id="KW-0548">Nucleotidyltransferase</keyword>
<dbReference type="PANTHER" id="PTHR11669:SF8">
    <property type="entry name" value="DNA POLYMERASE III SUBUNIT DELTA"/>
    <property type="match status" value="1"/>
</dbReference>
<evidence type="ECO:0000259" key="1">
    <source>
        <dbReference type="SMART" id="SM00382"/>
    </source>
</evidence>
<dbReference type="Gene3D" id="3.40.50.300">
    <property type="entry name" value="P-loop containing nucleotide triphosphate hydrolases"/>
    <property type="match status" value="1"/>
</dbReference>
<dbReference type="Proteomes" id="UP000055047">
    <property type="component" value="Unassembled WGS sequence"/>
</dbReference>
<dbReference type="InterPro" id="IPR050238">
    <property type="entry name" value="DNA_Rep/Repair_Clamp_Loader"/>
</dbReference>
<proteinExistence type="predicted"/>
<accession>A0A098EE06</accession>
<dbReference type="SMART" id="SM00382">
    <property type="entry name" value="AAA"/>
    <property type="match status" value="1"/>
</dbReference>
<dbReference type="RefSeq" id="WP_060757622.1">
    <property type="nucleotide sequence ID" value="NZ_CCXQ01000027.1"/>
</dbReference>